<organism evidence="1 2">
    <name type="scientific">Brassica cretica</name>
    <name type="common">Mustard</name>
    <dbReference type="NCBI Taxonomy" id="69181"/>
    <lineage>
        <taxon>Eukaryota</taxon>
        <taxon>Viridiplantae</taxon>
        <taxon>Streptophyta</taxon>
        <taxon>Embryophyta</taxon>
        <taxon>Tracheophyta</taxon>
        <taxon>Spermatophyta</taxon>
        <taxon>Magnoliopsida</taxon>
        <taxon>eudicotyledons</taxon>
        <taxon>Gunneridae</taxon>
        <taxon>Pentapetalae</taxon>
        <taxon>rosids</taxon>
        <taxon>malvids</taxon>
        <taxon>Brassicales</taxon>
        <taxon>Brassicaceae</taxon>
        <taxon>Brassiceae</taxon>
        <taxon>Brassica</taxon>
    </lineage>
</organism>
<sequence>MRTSCKICNLHHRSFTSSPLEGFSTLIVFRVALSPALMPHRNNIFPNSYCASSSCSSAPKYLQYSLSDVRFS</sequence>
<evidence type="ECO:0000313" key="2">
    <source>
        <dbReference type="Proteomes" id="UP000266723"/>
    </source>
</evidence>
<evidence type="ECO:0000313" key="1">
    <source>
        <dbReference type="EMBL" id="KAF3530304.1"/>
    </source>
</evidence>
<dbReference type="Proteomes" id="UP000266723">
    <property type="component" value="Unassembled WGS sequence"/>
</dbReference>
<accession>A0ABQ7BCN3</accession>
<gene>
    <name evidence="1" type="ORF">DY000_02040218</name>
</gene>
<reference evidence="1 2" key="1">
    <citation type="journal article" date="2020" name="BMC Genomics">
        <title>Intraspecific diversification of the crop wild relative Brassica cretica Lam. using demographic model selection.</title>
        <authorList>
            <person name="Kioukis A."/>
            <person name="Michalopoulou V.A."/>
            <person name="Briers L."/>
            <person name="Pirintsos S."/>
            <person name="Studholme D.J."/>
            <person name="Pavlidis P."/>
            <person name="Sarris P.F."/>
        </authorList>
    </citation>
    <scope>NUCLEOTIDE SEQUENCE [LARGE SCALE GENOMIC DNA]</scope>
    <source>
        <strain evidence="2">cv. PFS-1207/04</strain>
    </source>
</reference>
<comment type="caution">
    <text evidence="1">The sequence shown here is derived from an EMBL/GenBank/DDBJ whole genome shotgun (WGS) entry which is preliminary data.</text>
</comment>
<name>A0ABQ7BCN3_BRACR</name>
<protein>
    <submittedName>
        <fullName evidence="1">Uncharacterized protein</fullName>
    </submittedName>
</protein>
<proteinExistence type="predicted"/>
<keyword evidence="2" id="KW-1185">Reference proteome</keyword>
<dbReference type="EMBL" id="QGKV02001507">
    <property type="protein sequence ID" value="KAF3530304.1"/>
    <property type="molecule type" value="Genomic_DNA"/>
</dbReference>